<dbReference type="AlphaFoldDB" id="A0A914AX06"/>
<proteinExistence type="predicted"/>
<organism evidence="1 2">
    <name type="scientific">Patiria miniata</name>
    <name type="common">Bat star</name>
    <name type="synonym">Asterina miniata</name>
    <dbReference type="NCBI Taxonomy" id="46514"/>
    <lineage>
        <taxon>Eukaryota</taxon>
        <taxon>Metazoa</taxon>
        <taxon>Echinodermata</taxon>
        <taxon>Eleutherozoa</taxon>
        <taxon>Asterozoa</taxon>
        <taxon>Asteroidea</taxon>
        <taxon>Valvatacea</taxon>
        <taxon>Valvatida</taxon>
        <taxon>Asterinidae</taxon>
        <taxon>Patiria</taxon>
    </lineage>
</organism>
<accession>A0A914AX06</accession>
<dbReference type="OrthoDB" id="416710at2759"/>
<dbReference type="RefSeq" id="XP_038068655.1">
    <property type="nucleotide sequence ID" value="XM_038212727.1"/>
</dbReference>
<dbReference type="PANTHER" id="PTHR48312:SF1">
    <property type="entry name" value="SULFOTRANSFERASE"/>
    <property type="match status" value="1"/>
</dbReference>
<dbReference type="Gene3D" id="3.40.50.300">
    <property type="entry name" value="P-loop containing nucleotide triphosphate hydrolases"/>
    <property type="match status" value="1"/>
</dbReference>
<evidence type="ECO:0000313" key="1">
    <source>
        <dbReference type="EnsemblMetazoa" id="XP_038068655.1"/>
    </source>
</evidence>
<dbReference type="SUPFAM" id="SSF52540">
    <property type="entry name" value="P-loop containing nucleoside triphosphate hydrolases"/>
    <property type="match status" value="1"/>
</dbReference>
<evidence type="ECO:0000313" key="2">
    <source>
        <dbReference type="Proteomes" id="UP000887568"/>
    </source>
</evidence>
<dbReference type="Pfam" id="PF19798">
    <property type="entry name" value="Sulfotransfer_5"/>
    <property type="match status" value="1"/>
</dbReference>
<name>A0A914AX06_PATMI</name>
<reference evidence="1" key="1">
    <citation type="submission" date="2022-11" db="UniProtKB">
        <authorList>
            <consortium name="EnsemblMetazoa"/>
        </authorList>
    </citation>
    <scope>IDENTIFICATION</scope>
</reference>
<dbReference type="PANTHER" id="PTHR48312">
    <property type="match status" value="1"/>
</dbReference>
<dbReference type="EnsemblMetazoa" id="XM_038212727.1">
    <property type="protein sequence ID" value="XP_038068655.1"/>
    <property type="gene ID" value="LOC119738013"/>
</dbReference>
<dbReference type="GeneID" id="119738013"/>
<dbReference type="Proteomes" id="UP000887568">
    <property type="component" value="Unplaced"/>
</dbReference>
<protein>
    <recommendedName>
        <fullName evidence="3">Sulfotransferase family protein</fullName>
    </recommendedName>
</protein>
<keyword evidence="2" id="KW-1185">Reference proteome</keyword>
<evidence type="ECO:0008006" key="3">
    <source>
        <dbReference type="Google" id="ProtNLM"/>
    </source>
</evidence>
<sequence length="277" mass="31770">MSTAKTKPARVMLWTCPRSLSTAFTRSVLELGNVEVFNEEYTTAFFFGPERSRLAGFSMAPSHSYKWVKDRLEADYPGKAAVFGKDFTYPLVGRYHMLPEGFCHTFLVRSPTKVFSSLKPRLEASKLSVWVSGTEIRSCIPCEGYTYKELRDLYDHVKGQGLPTFVMDADDLLEDPVEMMRQYCQFTGMPFKESMVSWKPAKCGDLQWHCSKALRAMNWFMQWYEGALKSSGFKKPAPRHIDVESLSADVRLAIEVSQPHYDYMFAQRFIMNSNKAS</sequence>
<dbReference type="OMA" id="TVVFHEP"/>
<dbReference type="InterPro" id="IPR027417">
    <property type="entry name" value="P-loop_NTPase"/>
</dbReference>